<evidence type="ECO:0000256" key="2">
    <source>
        <dbReference type="ARBA" id="ARBA00022485"/>
    </source>
</evidence>
<dbReference type="RefSeq" id="WP_138572378.1">
    <property type="nucleotide sequence ID" value="NZ_CP040818.1"/>
</dbReference>
<evidence type="ECO:0000313" key="10">
    <source>
        <dbReference type="EMBL" id="QDL91568.1"/>
    </source>
</evidence>
<dbReference type="KEGG" id="ppru:FDP22_07080"/>
<dbReference type="InterPro" id="IPR003741">
    <property type="entry name" value="LUD_dom"/>
</dbReference>
<gene>
    <name evidence="10" type="ORF">FDP22_07080</name>
</gene>
<dbReference type="PANTHER" id="PTHR47153">
    <property type="entry name" value="LACTATE UTILIZATION PROTEIN B"/>
    <property type="match status" value="1"/>
</dbReference>
<dbReference type="InterPro" id="IPR017896">
    <property type="entry name" value="4Fe4S_Fe-S-bd"/>
</dbReference>
<dbReference type="Gene3D" id="1.10.1060.10">
    <property type="entry name" value="Alpha-helical ferredoxin"/>
    <property type="match status" value="1"/>
</dbReference>
<dbReference type="Proteomes" id="UP000305888">
    <property type="component" value="Chromosome"/>
</dbReference>
<reference evidence="10 11" key="1">
    <citation type="submission" date="2019-06" db="EMBL/GenBank/DDBJ databases">
        <title>Genome sequence of Rhodobacteraceae bacterium D4M1.</title>
        <authorList>
            <person name="Cao J."/>
        </authorList>
    </citation>
    <scope>NUCLEOTIDE SEQUENCE [LARGE SCALE GENOMIC DNA]</scope>
    <source>
        <strain evidence="10 11">D4M1</strain>
    </source>
</reference>
<evidence type="ECO:0000313" key="11">
    <source>
        <dbReference type="Proteomes" id="UP000305888"/>
    </source>
</evidence>
<keyword evidence="7" id="KW-0411">Iron-sulfur</keyword>
<dbReference type="OrthoDB" id="5289041at2"/>
<organism evidence="10 11">
    <name type="scientific">Paroceanicella profunda</name>
    <dbReference type="NCBI Taxonomy" id="2579971"/>
    <lineage>
        <taxon>Bacteria</taxon>
        <taxon>Pseudomonadati</taxon>
        <taxon>Pseudomonadota</taxon>
        <taxon>Alphaproteobacteria</taxon>
        <taxon>Rhodobacterales</taxon>
        <taxon>Paracoccaceae</taxon>
        <taxon>Paroceanicella</taxon>
    </lineage>
</organism>
<evidence type="ECO:0000256" key="5">
    <source>
        <dbReference type="ARBA" id="ARBA00022982"/>
    </source>
</evidence>
<accession>A0A5B8FH36</accession>
<keyword evidence="5" id="KW-0249">Electron transport</keyword>
<keyword evidence="1" id="KW-0813">Transport</keyword>
<dbReference type="GO" id="GO:0051539">
    <property type="term" value="F:4 iron, 4 sulfur cluster binding"/>
    <property type="evidence" value="ECO:0007669"/>
    <property type="project" value="UniProtKB-KW"/>
</dbReference>
<dbReference type="InterPro" id="IPR017900">
    <property type="entry name" value="4Fe4S_Fe_S_CS"/>
</dbReference>
<dbReference type="InterPro" id="IPR009051">
    <property type="entry name" value="Helical_ferredxn"/>
</dbReference>
<evidence type="ECO:0000256" key="1">
    <source>
        <dbReference type="ARBA" id="ARBA00022448"/>
    </source>
</evidence>
<dbReference type="SUPFAM" id="SSF46548">
    <property type="entry name" value="alpha-helical ferredoxin"/>
    <property type="match status" value="1"/>
</dbReference>
<feature type="domain" description="4Fe-4S ferredoxin-type" evidence="9">
    <location>
        <begin position="307"/>
        <end position="338"/>
    </location>
</feature>
<evidence type="ECO:0000256" key="4">
    <source>
        <dbReference type="ARBA" id="ARBA00022737"/>
    </source>
</evidence>
<dbReference type="Gene3D" id="3.40.50.10420">
    <property type="entry name" value="NagB/RpiA/CoA transferase-like"/>
    <property type="match status" value="1"/>
</dbReference>
<keyword evidence="2" id="KW-0004">4Fe-4S</keyword>
<dbReference type="AlphaFoldDB" id="A0A5B8FH36"/>
<evidence type="ECO:0000256" key="3">
    <source>
        <dbReference type="ARBA" id="ARBA00022723"/>
    </source>
</evidence>
<evidence type="ECO:0000256" key="7">
    <source>
        <dbReference type="ARBA" id="ARBA00023014"/>
    </source>
</evidence>
<dbReference type="Pfam" id="PF13183">
    <property type="entry name" value="Fer4_8"/>
    <property type="match status" value="1"/>
</dbReference>
<dbReference type="Pfam" id="PF02589">
    <property type="entry name" value="LUD_dom"/>
    <property type="match status" value="1"/>
</dbReference>
<dbReference type="SUPFAM" id="SSF100950">
    <property type="entry name" value="NagB/RpiA/CoA transferase-like"/>
    <property type="match status" value="1"/>
</dbReference>
<dbReference type="GO" id="GO:0046872">
    <property type="term" value="F:metal ion binding"/>
    <property type="evidence" value="ECO:0007669"/>
    <property type="project" value="UniProtKB-KW"/>
</dbReference>
<dbReference type="EMBL" id="CP040818">
    <property type="protein sequence ID" value="QDL91568.1"/>
    <property type="molecule type" value="Genomic_DNA"/>
</dbReference>
<dbReference type="InterPro" id="IPR037171">
    <property type="entry name" value="NagB/RpiA_transferase-like"/>
</dbReference>
<evidence type="ECO:0000256" key="6">
    <source>
        <dbReference type="ARBA" id="ARBA00023004"/>
    </source>
</evidence>
<keyword evidence="3" id="KW-0479">Metal-binding</keyword>
<dbReference type="Pfam" id="PF11870">
    <property type="entry name" value="LutB_C"/>
    <property type="match status" value="1"/>
</dbReference>
<feature type="region of interest" description="Disordered" evidence="8">
    <location>
        <begin position="453"/>
        <end position="474"/>
    </location>
</feature>
<proteinExistence type="predicted"/>
<dbReference type="InterPro" id="IPR024185">
    <property type="entry name" value="FTHF_cligase-like_sf"/>
</dbReference>
<sequence length="474" mass="52325">MSHAHPTTPAFKSNAHDALANANLQTALRNARGHFVDKRTAAAARVDTFEQIRDAGREMKNHTLAHLDLYLEEYEARVTAAGGHVHWAETAEDARRIVLEICRSVDAKTVNKGKTMISEECGINDHLAANGITPVETDLGEYIIQLRHEAPSHIIAPAVHVTVPEIEAAFRKAHSHLPPDRDLSDNATLQMEARRILREKYFQAEVGITGANMLIAETGQSVIVTNEGNGDLSQSLPRVHIVMASLEKLVPTLDDASTVLRLLARSATGQDMSVYTTFSSGPRRTQDPDGPEEYHVVLLDNGRSNMVGTEFQEMLRCIRCGACMNHCPVYQAVGGHAYGWVYPGPMGAVLTPSLIGVEEGGQLPNASTFCGRCESVCPMKIPLPKMMRHWREREFEKRLTPSAARYGIALWAFFARRPALYRFGTRLGMKALRRMAGGRGRLASLPLGGGWTGQRDFPAPQGKTFMDQWKEKRG</sequence>
<dbReference type="PROSITE" id="PS00198">
    <property type="entry name" value="4FE4S_FER_1"/>
    <property type="match status" value="1"/>
</dbReference>
<keyword evidence="6" id="KW-0408">Iron</keyword>
<dbReference type="PROSITE" id="PS51379">
    <property type="entry name" value="4FE4S_FER_2"/>
    <property type="match status" value="1"/>
</dbReference>
<dbReference type="InterPro" id="IPR024569">
    <property type="entry name" value="LutB_C"/>
</dbReference>
<name>A0A5B8FH36_9RHOB</name>
<evidence type="ECO:0000259" key="9">
    <source>
        <dbReference type="PROSITE" id="PS51379"/>
    </source>
</evidence>
<keyword evidence="4" id="KW-0677">Repeat</keyword>
<protein>
    <submittedName>
        <fullName evidence="10">Lactate utilization protein</fullName>
    </submittedName>
</protein>
<dbReference type="PANTHER" id="PTHR47153:SF2">
    <property type="entry name" value="LACTATE UTILIZATION PROTEIN B"/>
    <property type="match status" value="1"/>
</dbReference>
<dbReference type="InterPro" id="IPR004452">
    <property type="entry name" value="LutB/LldF"/>
</dbReference>
<dbReference type="GO" id="GO:0006089">
    <property type="term" value="P:lactate metabolic process"/>
    <property type="evidence" value="ECO:0007669"/>
    <property type="project" value="InterPro"/>
</dbReference>
<evidence type="ECO:0000256" key="8">
    <source>
        <dbReference type="SAM" id="MobiDB-lite"/>
    </source>
</evidence>
<keyword evidence="11" id="KW-1185">Reference proteome</keyword>